<protein>
    <submittedName>
        <fullName evidence="5">CheY chemotaxis protein or a CheY-like REC (Receiver) domain</fullName>
    </submittedName>
</protein>
<reference evidence="5 6" key="1">
    <citation type="submission" date="2017-04" db="EMBL/GenBank/DDBJ databases">
        <authorList>
            <person name="Afonso C.L."/>
            <person name="Miller P.J."/>
            <person name="Scott M.A."/>
            <person name="Spackman E."/>
            <person name="Goraichik I."/>
            <person name="Dimitrov K.M."/>
            <person name="Suarez D.L."/>
            <person name="Swayne D.E."/>
        </authorList>
    </citation>
    <scope>NUCLEOTIDE SEQUENCE [LARGE SCALE GENOMIC DNA]</scope>
    <source>
        <strain evidence="5 6">DSM 19625</strain>
    </source>
</reference>
<dbReference type="InterPro" id="IPR001789">
    <property type="entry name" value="Sig_transdc_resp-reg_receiver"/>
</dbReference>
<dbReference type="PROSITE" id="PS50110">
    <property type="entry name" value="RESPONSE_REGULATORY"/>
    <property type="match status" value="2"/>
</dbReference>
<feature type="domain" description="Response regulatory" evidence="4">
    <location>
        <begin position="117"/>
        <end position="234"/>
    </location>
</feature>
<feature type="modified residue" description="4-aspartylphosphate" evidence="3">
    <location>
        <position position="167"/>
    </location>
</feature>
<dbReference type="SUPFAM" id="SSF52172">
    <property type="entry name" value="CheY-like"/>
    <property type="match status" value="2"/>
</dbReference>
<keyword evidence="2" id="KW-0902">Two-component regulatory system</keyword>
<evidence type="ECO:0000313" key="6">
    <source>
        <dbReference type="Proteomes" id="UP000192678"/>
    </source>
</evidence>
<feature type="modified residue" description="4-aspartylphosphate" evidence="3">
    <location>
        <position position="15"/>
    </location>
</feature>
<evidence type="ECO:0000259" key="4">
    <source>
        <dbReference type="PROSITE" id="PS50110"/>
    </source>
</evidence>
<sequence>MSLLKEYTFDCIILDLKLPDISGFDLLDTIKAQPGLAHIPVIINTAMELDQEKMAHIMKHTEAMVLKSNKSNDRLIDEVSLFMNKLKQDAPISSRSINNMSTGKASSTMEKVLRDKTILITDDDMRNIFALSSALQAYDLKIVIANNGREAIEKLNAHEEIDLVLMDIMMPEMDGYEAMRAIRGKKNFAKLPLIALTAKAMKNDREKCIEAGANDYISKPVDMDKLLSMLRVWLS</sequence>
<dbReference type="CDD" id="cd17546">
    <property type="entry name" value="REC_hyHK_CKI1_RcsC-like"/>
    <property type="match status" value="1"/>
</dbReference>
<evidence type="ECO:0000313" key="5">
    <source>
        <dbReference type="EMBL" id="SMC67959.1"/>
    </source>
</evidence>
<dbReference type="EMBL" id="FWYB01000002">
    <property type="protein sequence ID" value="SMC67959.1"/>
    <property type="molecule type" value="Genomic_DNA"/>
</dbReference>
<dbReference type="Pfam" id="PF00072">
    <property type="entry name" value="Response_reg"/>
    <property type="match status" value="2"/>
</dbReference>
<dbReference type="GO" id="GO:0000160">
    <property type="term" value="P:phosphorelay signal transduction system"/>
    <property type="evidence" value="ECO:0007669"/>
    <property type="project" value="UniProtKB-KW"/>
</dbReference>
<dbReference type="SMART" id="SM00448">
    <property type="entry name" value="REC"/>
    <property type="match status" value="1"/>
</dbReference>
<keyword evidence="1 3" id="KW-0597">Phosphoprotein</keyword>
<organism evidence="5 6">
    <name type="scientific">Pedobacter nyackensis</name>
    <dbReference type="NCBI Taxonomy" id="475255"/>
    <lineage>
        <taxon>Bacteria</taxon>
        <taxon>Pseudomonadati</taxon>
        <taxon>Bacteroidota</taxon>
        <taxon>Sphingobacteriia</taxon>
        <taxon>Sphingobacteriales</taxon>
        <taxon>Sphingobacteriaceae</taxon>
        <taxon>Pedobacter</taxon>
    </lineage>
</organism>
<dbReference type="Proteomes" id="UP000192678">
    <property type="component" value="Unassembled WGS sequence"/>
</dbReference>
<evidence type="ECO:0000256" key="2">
    <source>
        <dbReference type="ARBA" id="ARBA00023012"/>
    </source>
</evidence>
<proteinExistence type="predicted"/>
<name>A0A1W2B4V6_9SPHI</name>
<dbReference type="PANTHER" id="PTHR45339:SF1">
    <property type="entry name" value="HYBRID SIGNAL TRANSDUCTION HISTIDINE KINASE J"/>
    <property type="match status" value="1"/>
</dbReference>
<gene>
    <name evidence="5" type="ORF">SAMN04488101_102109</name>
</gene>
<evidence type="ECO:0000256" key="3">
    <source>
        <dbReference type="PROSITE-ProRule" id="PRU00169"/>
    </source>
</evidence>
<dbReference type="STRING" id="475255.SAMN04488101_102109"/>
<feature type="domain" description="Response regulatory" evidence="4">
    <location>
        <begin position="1"/>
        <end position="82"/>
    </location>
</feature>
<evidence type="ECO:0000256" key="1">
    <source>
        <dbReference type="ARBA" id="ARBA00022553"/>
    </source>
</evidence>
<keyword evidence="6" id="KW-1185">Reference proteome</keyword>
<dbReference type="PANTHER" id="PTHR45339">
    <property type="entry name" value="HYBRID SIGNAL TRANSDUCTION HISTIDINE KINASE J"/>
    <property type="match status" value="1"/>
</dbReference>
<dbReference type="AlphaFoldDB" id="A0A1W2B4V6"/>
<dbReference type="InterPro" id="IPR011006">
    <property type="entry name" value="CheY-like_superfamily"/>
</dbReference>
<dbReference type="Gene3D" id="3.40.50.2300">
    <property type="match status" value="2"/>
</dbReference>
<accession>A0A1W2B4V6</accession>